<evidence type="ECO:0000313" key="2">
    <source>
        <dbReference type="EMBL" id="NMH65604.1"/>
    </source>
</evidence>
<dbReference type="PANTHER" id="PTHR43245">
    <property type="entry name" value="BIFUNCTIONAL POLYMYXIN RESISTANCE PROTEIN ARNA"/>
    <property type="match status" value="1"/>
</dbReference>
<keyword evidence="3" id="KW-1185">Reference proteome</keyword>
<dbReference type="Proteomes" id="UP000737113">
    <property type="component" value="Unassembled WGS sequence"/>
</dbReference>
<name>A0A972JKX6_9GAMM</name>
<feature type="domain" description="NAD-dependent epimerase/dehydratase" evidence="1">
    <location>
        <begin position="4"/>
        <end position="221"/>
    </location>
</feature>
<dbReference type="Gene3D" id="3.40.50.720">
    <property type="entry name" value="NAD(P)-binding Rossmann-like Domain"/>
    <property type="match status" value="1"/>
</dbReference>
<protein>
    <submittedName>
        <fullName evidence="2">SDR family oxidoreductase</fullName>
    </submittedName>
</protein>
<proteinExistence type="predicted"/>
<dbReference type="InterPro" id="IPR036291">
    <property type="entry name" value="NAD(P)-bd_dom_sf"/>
</dbReference>
<reference evidence="2" key="1">
    <citation type="submission" date="2020-04" db="EMBL/GenBank/DDBJ databases">
        <title>Description of Shewanella salipaludis sp. nov., isolated from a salt marsh.</title>
        <authorList>
            <person name="Park S."/>
            <person name="Yoon J.-H."/>
        </authorList>
    </citation>
    <scope>NUCLEOTIDE SEQUENCE</scope>
    <source>
        <strain evidence="2">SHSM-M6</strain>
    </source>
</reference>
<accession>A0A972JKX6</accession>
<evidence type="ECO:0000259" key="1">
    <source>
        <dbReference type="Pfam" id="PF01370"/>
    </source>
</evidence>
<dbReference type="RefSeq" id="WP_169564304.1">
    <property type="nucleotide sequence ID" value="NZ_JAAXYH010000006.1"/>
</dbReference>
<comment type="caution">
    <text evidence="2">The sequence shown here is derived from an EMBL/GenBank/DDBJ whole genome shotgun (WGS) entry which is preliminary data.</text>
</comment>
<dbReference type="EMBL" id="JAAXYH010000006">
    <property type="protein sequence ID" value="NMH65604.1"/>
    <property type="molecule type" value="Genomic_DNA"/>
</dbReference>
<dbReference type="AlphaFoldDB" id="A0A972JKX6"/>
<gene>
    <name evidence="2" type="ORF">HC757_10510</name>
</gene>
<evidence type="ECO:0000313" key="3">
    <source>
        <dbReference type="Proteomes" id="UP000737113"/>
    </source>
</evidence>
<dbReference type="CDD" id="cd05232">
    <property type="entry name" value="UDP_G4E_4_SDR_e"/>
    <property type="match status" value="1"/>
</dbReference>
<dbReference type="SUPFAM" id="SSF51735">
    <property type="entry name" value="NAD(P)-binding Rossmann-fold domains"/>
    <property type="match status" value="1"/>
</dbReference>
<dbReference type="Pfam" id="PF01370">
    <property type="entry name" value="Epimerase"/>
    <property type="match status" value="1"/>
</dbReference>
<sequence length="320" mass="35557">MKVALTGYSGFVGKYVLRSLEDSYMNITLLGRSGVSSVRERVDFDLSEPTDITEGLRDIDVVVHCAAMVHQMQKADNNTAFNYHRINMMGTLELAKQAAKAGVKRFIFISTIKVNGECTTLSSPFTAFDEPTPKDNYGDSKAKAEKQLFELAENNGIEVVVIRPTLVYGPGVKANFASLLNFVYMRLPLPFGCITDNKRSLVSVVNLVDLIKVCIVHPKAANQVFLVSDDNDISTSDMVVEMGKSLGRKTWLLPVPLWCFKLVGRVINKSDVVERLIGSLQVDISHTKETLGWKPPQSLEEGFKNTAQKFFQSKNKNGRL</sequence>
<dbReference type="PANTHER" id="PTHR43245:SF58">
    <property type="entry name" value="BLL5923 PROTEIN"/>
    <property type="match status" value="1"/>
</dbReference>
<dbReference type="InterPro" id="IPR001509">
    <property type="entry name" value="Epimerase_deHydtase"/>
</dbReference>
<organism evidence="2 3">
    <name type="scientific">Shewanella salipaludis</name>
    <dbReference type="NCBI Taxonomy" id="2723052"/>
    <lineage>
        <taxon>Bacteria</taxon>
        <taxon>Pseudomonadati</taxon>
        <taxon>Pseudomonadota</taxon>
        <taxon>Gammaproteobacteria</taxon>
        <taxon>Alteromonadales</taxon>
        <taxon>Shewanellaceae</taxon>
        <taxon>Shewanella</taxon>
    </lineage>
</organism>
<dbReference type="InterPro" id="IPR050177">
    <property type="entry name" value="Lipid_A_modif_metabolic_enz"/>
</dbReference>